<dbReference type="Pfam" id="PF05018">
    <property type="entry name" value="CFA20_dom"/>
    <property type="match status" value="1"/>
</dbReference>
<feature type="compositionally biased region" description="Basic and acidic residues" evidence="1">
    <location>
        <begin position="711"/>
        <end position="729"/>
    </location>
</feature>
<comment type="caution">
    <text evidence="3">The sequence shown here is derived from an EMBL/GenBank/DDBJ whole genome shotgun (WGS) entry which is preliminary data.</text>
</comment>
<feature type="compositionally biased region" description="Polar residues" evidence="1">
    <location>
        <begin position="626"/>
        <end position="638"/>
    </location>
</feature>
<keyword evidence="4" id="KW-1185">Reference proteome</keyword>
<feature type="compositionally biased region" description="Acidic residues" evidence="1">
    <location>
        <begin position="338"/>
        <end position="350"/>
    </location>
</feature>
<feature type="compositionally biased region" description="Polar residues" evidence="1">
    <location>
        <begin position="273"/>
        <end position="287"/>
    </location>
</feature>
<organism evidence="3 4">
    <name type="scientific">Tegillarca granosa</name>
    <name type="common">Malaysian cockle</name>
    <name type="synonym">Anadara granosa</name>
    <dbReference type="NCBI Taxonomy" id="220873"/>
    <lineage>
        <taxon>Eukaryota</taxon>
        <taxon>Metazoa</taxon>
        <taxon>Spiralia</taxon>
        <taxon>Lophotrochozoa</taxon>
        <taxon>Mollusca</taxon>
        <taxon>Bivalvia</taxon>
        <taxon>Autobranchia</taxon>
        <taxon>Pteriomorphia</taxon>
        <taxon>Arcoida</taxon>
        <taxon>Arcoidea</taxon>
        <taxon>Arcidae</taxon>
        <taxon>Tegillarca</taxon>
    </lineage>
</organism>
<dbReference type="EMBL" id="JARBDR010000918">
    <property type="protein sequence ID" value="KAJ8301138.1"/>
    <property type="molecule type" value="Genomic_DNA"/>
</dbReference>
<feature type="region of interest" description="Disordered" evidence="1">
    <location>
        <begin position="203"/>
        <end position="294"/>
    </location>
</feature>
<reference evidence="3 4" key="1">
    <citation type="submission" date="2022-12" db="EMBL/GenBank/DDBJ databases">
        <title>Chromosome-level genome of Tegillarca granosa.</title>
        <authorList>
            <person name="Kim J."/>
        </authorList>
    </citation>
    <scope>NUCLEOTIDE SEQUENCE [LARGE SCALE GENOMIC DNA]</scope>
    <source>
        <strain evidence="3">Teg-2019</strain>
        <tissue evidence="3">Adductor muscle</tissue>
    </source>
</reference>
<evidence type="ECO:0000313" key="3">
    <source>
        <dbReference type="EMBL" id="KAJ8301138.1"/>
    </source>
</evidence>
<dbReference type="PANTHER" id="PTHR12458">
    <property type="entry name" value="ORF PROTEIN"/>
    <property type="match status" value="1"/>
</dbReference>
<feature type="region of interest" description="Disordered" evidence="1">
    <location>
        <begin position="701"/>
        <end position="729"/>
    </location>
</feature>
<dbReference type="InterPro" id="IPR007714">
    <property type="entry name" value="CFA20_dom"/>
</dbReference>
<feature type="domain" description="CFA20" evidence="2">
    <location>
        <begin position="11"/>
        <end position="134"/>
    </location>
</feature>
<evidence type="ECO:0000256" key="1">
    <source>
        <dbReference type="SAM" id="MobiDB-lite"/>
    </source>
</evidence>
<protein>
    <recommendedName>
        <fullName evidence="2">CFA20 domain-containing protein</fullName>
    </recommendedName>
</protein>
<feature type="compositionally biased region" description="Polar residues" evidence="1">
    <location>
        <begin position="528"/>
        <end position="544"/>
    </location>
</feature>
<gene>
    <name evidence="3" type="ORF">KUTeg_020125</name>
</gene>
<feature type="compositionally biased region" description="Low complexity" evidence="1">
    <location>
        <begin position="609"/>
        <end position="623"/>
    </location>
</feature>
<feature type="region of interest" description="Disordered" evidence="1">
    <location>
        <begin position="337"/>
        <end position="558"/>
    </location>
</feature>
<evidence type="ECO:0000313" key="4">
    <source>
        <dbReference type="Proteomes" id="UP001217089"/>
    </source>
</evidence>
<evidence type="ECO:0000259" key="2">
    <source>
        <dbReference type="Pfam" id="PF05018"/>
    </source>
</evidence>
<dbReference type="InterPro" id="IPR040441">
    <property type="entry name" value="CFA20/CFAP20DC"/>
</dbReference>
<name>A0ABQ9ECZ3_TEGGR</name>
<feature type="region of interest" description="Disordered" evidence="1">
    <location>
        <begin position="591"/>
        <end position="638"/>
    </location>
</feature>
<proteinExistence type="predicted"/>
<feature type="compositionally biased region" description="Polar residues" evidence="1">
    <location>
        <begin position="455"/>
        <end position="489"/>
    </location>
</feature>
<accession>A0ABQ9ECZ3</accession>
<feature type="compositionally biased region" description="Basic and acidic residues" evidence="1">
    <location>
        <begin position="549"/>
        <end position="558"/>
    </location>
</feature>
<sequence length="761" mass="85527">MKRTEVPFAKMFKNDYQGGPYFEIFTPQGKDVTANWKISGGIKRMYDKEVKSYVYSLEGTPATTRMQLPKDSSRHSLTLVQRFLIFQISVAKGQDFSIEIGVTDLGNNKRRLLFSSSQKEMQVTPLHAKIPLAVLRRSTLLTLTKIKNAERLKGGSDSHRPGSTLEIDSLNSSGYHDFSASINTKDGFSTGRSDHKRVLHQHNSRLDHQMVQPHPPREPSSDRLRRRIRVKNGSANKERVSSAGSVKEGEILRLKAPVSNTESRRNKSAELPRNSNETAYTNDNSASKVGPEWHVHRGDYNHRHYQEGDGAEIDDSIMNVIDTLNHADMLGLDNKEWEGDEEDTSSEEGENSSPFKIKAYEESDEEEGNEDSMYYFTSPPKSAPRRHLSPSQFDSAIESDMSQSKTVSSKMSSKLSIKGIPSARGPRPEDDFFNDDGSSSEGEDVQKRKKLPGSRPTSGTTSRPHSGTSSRPHSGTSSRPTSNTSSVGTSPKPINHKNRRKDKTQSIDITVDHVPKTANISPELRTGASHSTLNVEPGNTSFSKMSRKSVREIPKNDARLSQKNYDSAKYAIADVTESFEARMLLSMKRHHEEELEDVTESPRKADNKTQNLTPHNTQQQQPPTKSPRQTNHVDANTRNMYDFSPTLYTSDDDTSYSTWKAPVSCYILAWRVIVTVWQIEDWSGVFSPPIVFPNEMKTSTEDLSISSGASPRKEFTDTSPKEISSDEMKEQLDDEEVLDLLYDPCLNCYYDPGTCKYYELV</sequence>
<feature type="compositionally biased region" description="Low complexity" evidence="1">
    <location>
        <begin position="402"/>
        <end position="418"/>
    </location>
</feature>
<dbReference type="Proteomes" id="UP001217089">
    <property type="component" value="Unassembled WGS sequence"/>
</dbReference>